<keyword evidence="1" id="KW-0472">Membrane</keyword>
<evidence type="ECO:0000313" key="2">
    <source>
        <dbReference type="EMBL" id="OJF09358.1"/>
    </source>
</evidence>
<dbReference type="EMBL" id="MEIA01000581">
    <property type="protein sequence ID" value="OJF09358.1"/>
    <property type="molecule type" value="Genomic_DNA"/>
</dbReference>
<protein>
    <submittedName>
        <fullName evidence="2">Uncharacterized protein</fullName>
    </submittedName>
</protein>
<organism evidence="2 3">
    <name type="scientific">Couchioplanes caeruleus subsp. caeruleus</name>
    <dbReference type="NCBI Taxonomy" id="56427"/>
    <lineage>
        <taxon>Bacteria</taxon>
        <taxon>Bacillati</taxon>
        <taxon>Actinomycetota</taxon>
        <taxon>Actinomycetes</taxon>
        <taxon>Micromonosporales</taxon>
        <taxon>Micromonosporaceae</taxon>
        <taxon>Couchioplanes</taxon>
    </lineage>
</organism>
<accession>A0A1K0GB18</accession>
<name>A0A1K0GB18_9ACTN</name>
<comment type="caution">
    <text evidence="2">The sequence shown here is derived from an EMBL/GenBank/DDBJ whole genome shotgun (WGS) entry which is preliminary data.</text>
</comment>
<evidence type="ECO:0000313" key="3">
    <source>
        <dbReference type="Proteomes" id="UP000182486"/>
    </source>
</evidence>
<feature type="transmembrane region" description="Helical" evidence="1">
    <location>
        <begin position="12"/>
        <end position="34"/>
    </location>
</feature>
<keyword evidence="3" id="KW-1185">Reference proteome</keyword>
<dbReference type="AlphaFoldDB" id="A0A1K0GB18"/>
<dbReference type="Proteomes" id="UP000182486">
    <property type="component" value="Unassembled WGS sequence"/>
</dbReference>
<reference evidence="2 3" key="1">
    <citation type="submission" date="2016-09" db="EMBL/GenBank/DDBJ databases">
        <title>Couchioplanes caeruleus draft genome sequence.</title>
        <authorList>
            <person name="Sheehan J."/>
            <person name="Caffrey P."/>
        </authorList>
    </citation>
    <scope>NUCLEOTIDE SEQUENCE [LARGE SCALE GENOMIC DNA]</scope>
    <source>
        <strain evidence="2 3">DSM 43634</strain>
    </source>
</reference>
<proteinExistence type="predicted"/>
<keyword evidence="1" id="KW-0812">Transmembrane</keyword>
<keyword evidence="1" id="KW-1133">Transmembrane helix</keyword>
<sequence length="167" mass="17423">MPRRRGLDPRTRGILVAAAVAAVIVNAGAMWAYWKITGSGSDSTGAGASVEMGLRGRSSLDVPLAPGSTGDLTVTVLNDNDFAIRVSSVAAGTGNVIADDEHRENGCERHGVSIARPDLAVRWEVARNDVAVFTVPGALRMAADADEACRGAVFTVPVRITGEARRP</sequence>
<gene>
    <name evidence="2" type="ORF">BG844_38110</name>
</gene>
<evidence type="ECO:0000256" key="1">
    <source>
        <dbReference type="SAM" id="Phobius"/>
    </source>
</evidence>